<dbReference type="AlphaFoldDB" id="A0AAU2HCN0"/>
<organism evidence="1">
    <name type="scientific">Streptomyces sp. NBC_00060</name>
    <dbReference type="NCBI Taxonomy" id="2975636"/>
    <lineage>
        <taxon>Bacteria</taxon>
        <taxon>Bacillati</taxon>
        <taxon>Actinomycetota</taxon>
        <taxon>Actinomycetes</taxon>
        <taxon>Kitasatosporales</taxon>
        <taxon>Streptomycetaceae</taxon>
        <taxon>Streptomyces</taxon>
    </lineage>
</organism>
<sequence>MDKLIELMNSSLISGGVIAVLASWLANRARTRQDQQTKIGALPVHADAVTVTVAELQASVSASQLLWEGPVEHAVGALLAVLVSTADTAQARINGETDTQSLRVGLGPAVERTRRCAGSEDRAVHGRDGPRTCRSAIQFI</sequence>
<name>A0AAU2HCN0_9ACTN</name>
<evidence type="ECO:0000313" key="1">
    <source>
        <dbReference type="EMBL" id="WTU45035.1"/>
    </source>
</evidence>
<reference evidence="1" key="1">
    <citation type="submission" date="2022-10" db="EMBL/GenBank/DDBJ databases">
        <title>The complete genomes of actinobacterial strains from the NBC collection.</title>
        <authorList>
            <person name="Joergensen T.S."/>
            <person name="Alvarez Arevalo M."/>
            <person name="Sterndorff E.B."/>
            <person name="Faurdal D."/>
            <person name="Vuksanovic O."/>
            <person name="Mourched A.-S."/>
            <person name="Charusanti P."/>
            <person name="Shaw S."/>
            <person name="Blin K."/>
            <person name="Weber T."/>
        </authorList>
    </citation>
    <scope>NUCLEOTIDE SEQUENCE</scope>
    <source>
        <strain evidence="1">NBC_00060</strain>
    </source>
</reference>
<proteinExistence type="predicted"/>
<protein>
    <submittedName>
        <fullName evidence="1">Uncharacterized protein</fullName>
    </submittedName>
</protein>
<gene>
    <name evidence="1" type="ORF">OHV25_38450</name>
</gene>
<accession>A0AAU2HCN0</accession>
<dbReference type="EMBL" id="CP108253">
    <property type="protein sequence ID" value="WTU45035.1"/>
    <property type="molecule type" value="Genomic_DNA"/>
</dbReference>